<evidence type="ECO:0000256" key="1">
    <source>
        <dbReference type="ARBA" id="ARBA00004193"/>
    </source>
</evidence>
<evidence type="ECO:0000256" key="5">
    <source>
        <dbReference type="ARBA" id="ARBA00022707"/>
    </source>
</evidence>
<accession>A0A498NSF2</accession>
<comment type="similarity">
    <text evidence="2">Belongs to the raftlin family.</text>
</comment>
<feature type="compositionally biased region" description="Basic and acidic residues" evidence="12">
    <location>
        <begin position="484"/>
        <end position="499"/>
    </location>
</feature>
<keyword evidence="4" id="KW-1003">Cell membrane</keyword>
<evidence type="ECO:0000256" key="2">
    <source>
        <dbReference type="ARBA" id="ARBA00006390"/>
    </source>
</evidence>
<feature type="region of interest" description="Disordered" evidence="12">
    <location>
        <begin position="354"/>
        <end position="400"/>
    </location>
</feature>
<feature type="compositionally biased region" description="Polar residues" evidence="12">
    <location>
        <begin position="463"/>
        <end position="472"/>
    </location>
</feature>
<evidence type="ECO:0000256" key="6">
    <source>
        <dbReference type="ARBA" id="ARBA00022782"/>
    </source>
</evidence>
<feature type="coiled-coil region" evidence="11">
    <location>
        <begin position="701"/>
        <end position="728"/>
    </location>
</feature>
<feature type="domain" description="DAZ" evidence="13">
    <location>
        <begin position="155"/>
        <end position="181"/>
    </location>
</feature>
<dbReference type="PANTHER" id="PTHR17601">
    <property type="entry name" value="RAFTLIN-RELATED"/>
    <property type="match status" value="1"/>
</dbReference>
<feature type="compositionally biased region" description="Polar residues" evidence="12">
    <location>
        <begin position="386"/>
        <end position="396"/>
    </location>
</feature>
<dbReference type="InterPro" id="IPR028169">
    <property type="entry name" value="Raftlin"/>
</dbReference>
<keyword evidence="8" id="KW-0472">Membrane</keyword>
<evidence type="ECO:0000259" key="13">
    <source>
        <dbReference type="PROSITE" id="PS51890"/>
    </source>
</evidence>
<evidence type="ECO:0000256" key="4">
    <source>
        <dbReference type="ARBA" id="ARBA00022475"/>
    </source>
</evidence>
<evidence type="ECO:0000313" key="14">
    <source>
        <dbReference type="EMBL" id="RXN34457.1"/>
    </source>
</evidence>
<keyword evidence="15" id="KW-1185">Reference proteome</keyword>
<evidence type="ECO:0000256" key="8">
    <source>
        <dbReference type="ARBA" id="ARBA00023136"/>
    </source>
</evidence>
<dbReference type="GO" id="GO:0030154">
    <property type="term" value="P:cell differentiation"/>
    <property type="evidence" value="ECO:0007669"/>
    <property type="project" value="UniProtKB-KW"/>
</dbReference>
<dbReference type="GO" id="GO:0003723">
    <property type="term" value="F:RNA binding"/>
    <property type="evidence" value="ECO:0007669"/>
    <property type="project" value="InterPro"/>
</dbReference>
<dbReference type="Gene3D" id="3.30.70.330">
    <property type="match status" value="1"/>
</dbReference>
<comment type="caution">
    <text evidence="14">The sequence shown here is derived from an EMBL/GenBank/DDBJ whole genome shotgun (WGS) entry which is preliminary data.</text>
</comment>
<dbReference type="InterPro" id="IPR012677">
    <property type="entry name" value="Nucleotide-bd_a/b_plait_sf"/>
</dbReference>
<protein>
    <submittedName>
        <fullName evidence="14">Raftlin-like protein</fullName>
    </submittedName>
</protein>
<dbReference type="PANTHER" id="PTHR17601:SF7">
    <property type="entry name" value="RAFTLIN ISOFORM X1"/>
    <property type="match status" value="1"/>
</dbReference>
<keyword evidence="10" id="KW-0449">Lipoprotein</keyword>
<comment type="subcellular location">
    <subcellularLocation>
        <location evidence="1">Cell membrane</location>
        <topology evidence="1">Lipid-anchor</topology>
    </subcellularLocation>
</comment>
<evidence type="ECO:0000313" key="15">
    <source>
        <dbReference type="Proteomes" id="UP000290572"/>
    </source>
</evidence>
<proteinExistence type="inferred from homology"/>
<dbReference type="GO" id="GO:0007283">
    <property type="term" value="P:spermatogenesis"/>
    <property type="evidence" value="ECO:0007669"/>
    <property type="project" value="UniProtKB-KW"/>
</dbReference>
<reference evidence="14 15" key="1">
    <citation type="submission" date="2018-03" db="EMBL/GenBank/DDBJ databases">
        <title>Draft genome sequence of Rohu Carp (Labeo rohita).</title>
        <authorList>
            <person name="Das P."/>
            <person name="Kushwaha B."/>
            <person name="Joshi C.G."/>
            <person name="Kumar D."/>
            <person name="Nagpure N.S."/>
            <person name="Sahoo L."/>
            <person name="Das S.P."/>
            <person name="Bit A."/>
            <person name="Patnaik S."/>
            <person name="Meher P.K."/>
            <person name="Jayasankar P."/>
            <person name="Koringa P.G."/>
            <person name="Patel N.V."/>
            <person name="Hinsu A.T."/>
            <person name="Kumar R."/>
            <person name="Pandey M."/>
            <person name="Agarwal S."/>
            <person name="Srivastava S."/>
            <person name="Singh M."/>
            <person name="Iquebal M.A."/>
            <person name="Jaiswal S."/>
            <person name="Angadi U.B."/>
            <person name="Kumar N."/>
            <person name="Raza M."/>
            <person name="Shah T.M."/>
            <person name="Rai A."/>
            <person name="Jena J.K."/>
        </authorList>
    </citation>
    <scope>NUCLEOTIDE SEQUENCE [LARGE SCALE GENOMIC DNA]</scope>
    <source>
        <strain evidence="14">DASCIFA01</strain>
        <tissue evidence="14">Testis</tissue>
    </source>
</reference>
<name>A0A498NSF2_LABRO</name>
<dbReference type="InterPro" id="IPR000504">
    <property type="entry name" value="RRM_dom"/>
</dbReference>
<evidence type="ECO:0000256" key="7">
    <source>
        <dbReference type="ARBA" id="ARBA00022871"/>
    </source>
</evidence>
<evidence type="ECO:0000256" key="11">
    <source>
        <dbReference type="SAM" id="Coils"/>
    </source>
</evidence>
<evidence type="ECO:0000256" key="10">
    <source>
        <dbReference type="ARBA" id="ARBA00023288"/>
    </source>
</evidence>
<feature type="region of interest" description="Disordered" evidence="12">
    <location>
        <begin position="463"/>
        <end position="506"/>
    </location>
</feature>
<dbReference type="InterPro" id="IPR043628">
    <property type="entry name" value="DAZ_dom"/>
</dbReference>
<dbReference type="EMBL" id="QBIY01011181">
    <property type="protein sequence ID" value="RXN34457.1"/>
    <property type="molecule type" value="Genomic_DNA"/>
</dbReference>
<dbReference type="GO" id="GO:0005737">
    <property type="term" value="C:cytoplasm"/>
    <property type="evidence" value="ECO:0007669"/>
    <property type="project" value="UniProtKB-ARBA"/>
</dbReference>
<evidence type="ECO:0000256" key="12">
    <source>
        <dbReference type="SAM" id="MobiDB-lite"/>
    </source>
</evidence>
<dbReference type="InterPro" id="IPR035979">
    <property type="entry name" value="RBD_domain_sf"/>
</dbReference>
<keyword evidence="5" id="KW-0519">Myristate</keyword>
<keyword evidence="6" id="KW-0221">Differentiation</keyword>
<sequence length="800" mass="90144">MYQGVQLPLCLICGLYSQDIQKHRQGFPSSLKLSNGYILPEGKMTPNTLFVGGIDMKVDENEIREFFAKYGYGFVYFSEDVDIQTIVDQPISFKGKKLKLGPAIMKERNSRSVSSPMIGPSQWISPTPYMYCSCCPPGLAPPSPVFNGGNQYMQPYSYTSPPGFIVPQVPMNYAQTTYAYQLRDMGCKLPKPRGSDEAPGKIFSTLRRAQVETHSGVAYTYHFLDFLLGKEVRELPVQVCELYQKGFVLAAVHPFVHSCGPASANLQKQLHRAVLIRETHSGSDSGLLNWVEPHLTTDVCYLGHQDPDPEVIRGYVKKVQDLADQGDLFVGFLPQPGGGPYFLGHWEPEDLSSLHSSPCSVHHSSRPPTLSPASEQSQQDRDNGEHQNQNRTNFNSDNEDFMNHSFQIQSTENSQCWNNQNPFAENHQCPDYQYLNVEGECTQAEDLKNRVPSHEFILSSCASEPHQTQSARMQPDLPSCDLAENNKREHREQVKSQDKHSKRTGTTPMLNRVQVFALYNHTIVLSGSPKFFSLRIPLQVHREAGLVSSVDSHWLDHMTQHFRSGAQLIDGYFNLGDDAASSSTVESVFIFQSASGDAGPTTVYDAIVVEQWTVIDGVAVKTDYIPLLQSLAPYGWRLMCVLPTPIVKMKSDGSLATKQILFLQRPTLPRKRRDLTKLHLRGQNKRNLNNKRTPEREISPLATIEREMERMERENTSLMRQREIIQKENGQNLPESPERRDQAERTVEFHTQRIDIPNISPAKKDGITNSNQGLKRTITCGKHEDVRAVVTERALFSGVC</sequence>
<evidence type="ECO:0000256" key="3">
    <source>
        <dbReference type="ARBA" id="ARBA00022473"/>
    </source>
</evidence>
<gene>
    <name evidence="14" type="ORF">ROHU_004005</name>
</gene>
<evidence type="ECO:0000256" key="9">
    <source>
        <dbReference type="ARBA" id="ARBA00023139"/>
    </source>
</evidence>
<dbReference type="PROSITE" id="PS51890">
    <property type="entry name" value="DAZ"/>
    <property type="match status" value="1"/>
</dbReference>
<keyword evidence="3" id="KW-0217">Developmental protein</keyword>
<organism evidence="14 15">
    <name type="scientific">Labeo rohita</name>
    <name type="common">Indian major carp</name>
    <name type="synonym">Cyprinus rohita</name>
    <dbReference type="NCBI Taxonomy" id="84645"/>
    <lineage>
        <taxon>Eukaryota</taxon>
        <taxon>Metazoa</taxon>
        <taxon>Chordata</taxon>
        <taxon>Craniata</taxon>
        <taxon>Vertebrata</taxon>
        <taxon>Euteleostomi</taxon>
        <taxon>Actinopterygii</taxon>
        <taxon>Neopterygii</taxon>
        <taxon>Teleostei</taxon>
        <taxon>Ostariophysi</taxon>
        <taxon>Cypriniformes</taxon>
        <taxon>Cyprinidae</taxon>
        <taxon>Labeoninae</taxon>
        <taxon>Labeonini</taxon>
        <taxon>Labeo</taxon>
    </lineage>
</organism>
<keyword evidence="7" id="KW-0744">Spermatogenesis</keyword>
<dbReference type="SMART" id="SM00360">
    <property type="entry name" value="RRM"/>
    <property type="match status" value="1"/>
</dbReference>
<dbReference type="AlphaFoldDB" id="A0A498NSF2"/>
<feature type="compositionally biased region" description="Polar residues" evidence="12">
    <location>
        <begin position="366"/>
        <end position="377"/>
    </location>
</feature>
<keyword evidence="11" id="KW-0175">Coiled coil</keyword>
<dbReference type="SUPFAM" id="SSF54928">
    <property type="entry name" value="RNA-binding domain, RBD"/>
    <property type="match status" value="1"/>
</dbReference>
<dbReference type="Proteomes" id="UP000290572">
    <property type="component" value="Unassembled WGS sequence"/>
</dbReference>
<keyword evidence="9" id="KW-0564">Palmitate</keyword>
<dbReference type="GO" id="GO:0005886">
    <property type="term" value="C:plasma membrane"/>
    <property type="evidence" value="ECO:0007669"/>
    <property type="project" value="UniProtKB-SubCell"/>
</dbReference>
<dbReference type="Pfam" id="PF15250">
    <property type="entry name" value="Raftlin"/>
    <property type="match status" value="1"/>
</dbReference>